<proteinExistence type="predicted"/>
<gene>
    <name evidence="1" type="ORF">ARTHRO_60238</name>
</gene>
<dbReference type="EMBL" id="FO818640">
    <property type="protein sequence ID" value="CDM97637.1"/>
    <property type="molecule type" value="Genomic_DNA"/>
</dbReference>
<organism evidence="1 2">
    <name type="scientific">Limnospira indica PCC 8005</name>
    <dbReference type="NCBI Taxonomy" id="376219"/>
    <lineage>
        <taxon>Bacteria</taxon>
        <taxon>Bacillati</taxon>
        <taxon>Cyanobacteriota</taxon>
        <taxon>Cyanophyceae</taxon>
        <taxon>Oscillatoriophycideae</taxon>
        <taxon>Oscillatoriales</taxon>
        <taxon>Sirenicapillariaceae</taxon>
        <taxon>Limnospira</taxon>
    </lineage>
</organism>
<dbReference type="AlphaFoldDB" id="A0A9P1KJZ9"/>
<reference evidence="1 2" key="1">
    <citation type="submission" date="2014-02" db="EMBL/GenBank/DDBJ databases">
        <authorList>
            <person name="Genoscope - CEA"/>
        </authorList>
    </citation>
    <scope>NUCLEOTIDE SEQUENCE [LARGE SCALE GENOMIC DNA]</scope>
    <source>
        <strain evidence="1 2">PCC 8005</strain>
    </source>
</reference>
<evidence type="ECO:0000313" key="1">
    <source>
        <dbReference type="EMBL" id="CDM97637.1"/>
    </source>
</evidence>
<accession>A0A9P1KJZ9</accession>
<sequence>MDRTMSKSKGVKKFGIHGWEGCVRHGEIFALIVFRVIYAVLGDLRYAAYQCSGTFG</sequence>
<protein>
    <submittedName>
        <fullName evidence="1">Uncharacterized protein</fullName>
    </submittedName>
</protein>
<evidence type="ECO:0000313" key="2">
    <source>
        <dbReference type="Proteomes" id="UP000032946"/>
    </source>
</evidence>
<name>A0A9P1KJZ9_9CYAN</name>
<keyword evidence="2" id="KW-1185">Reference proteome</keyword>
<dbReference type="Proteomes" id="UP000032946">
    <property type="component" value="Chromosome"/>
</dbReference>